<dbReference type="AlphaFoldDB" id="A0A6A6WL82"/>
<protein>
    <submittedName>
        <fullName evidence="2">Uncharacterized protein</fullName>
    </submittedName>
</protein>
<name>A0A6A6WL82_9PEZI</name>
<keyword evidence="3" id="KW-1185">Reference proteome</keyword>
<evidence type="ECO:0000313" key="3">
    <source>
        <dbReference type="Proteomes" id="UP000799437"/>
    </source>
</evidence>
<dbReference type="Proteomes" id="UP000799437">
    <property type="component" value="Unassembled WGS sequence"/>
</dbReference>
<evidence type="ECO:0000256" key="1">
    <source>
        <dbReference type="SAM" id="MobiDB-lite"/>
    </source>
</evidence>
<dbReference type="EMBL" id="ML996565">
    <property type="protein sequence ID" value="KAF2762932.1"/>
    <property type="molecule type" value="Genomic_DNA"/>
</dbReference>
<accession>A0A6A6WL82</accession>
<evidence type="ECO:0000313" key="2">
    <source>
        <dbReference type="EMBL" id="KAF2762932.1"/>
    </source>
</evidence>
<dbReference type="GeneID" id="54484115"/>
<feature type="region of interest" description="Disordered" evidence="1">
    <location>
        <begin position="103"/>
        <end position="130"/>
    </location>
</feature>
<reference evidence="2" key="1">
    <citation type="journal article" date="2020" name="Stud. Mycol.">
        <title>101 Dothideomycetes genomes: a test case for predicting lifestyles and emergence of pathogens.</title>
        <authorList>
            <person name="Haridas S."/>
            <person name="Albert R."/>
            <person name="Binder M."/>
            <person name="Bloem J."/>
            <person name="Labutti K."/>
            <person name="Salamov A."/>
            <person name="Andreopoulos B."/>
            <person name="Baker S."/>
            <person name="Barry K."/>
            <person name="Bills G."/>
            <person name="Bluhm B."/>
            <person name="Cannon C."/>
            <person name="Castanera R."/>
            <person name="Culley D."/>
            <person name="Daum C."/>
            <person name="Ezra D."/>
            <person name="Gonzalez J."/>
            <person name="Henrissat B."/>
            <person name="Kuo A."/>
            <person name="Liang C."/>
            <person name="Lipzen A."/>
            <person name="Lutzoni F."/>
            <person name="Magnuson J."/>
            <person name="Mondo S."/>
            <person name="Nolan M."/>
            <person name="Ohm R."/>
            <person name="Pangilinan J."/>
            <person name="Park H.-J."/>
            <person name="Ramirez L."/>
            <person name="Alfaro M."/>
            <person name="Sun H."/>
            <person name="Tritt A."/>
            <person name="Yoshinaga Y."/>
            <person name="Zwiers L.-H."/>
            <person name="Turgeon B."/>
            <person name="Goodwin S."/>
            <person name="Spatafora J."/>
            <person name="Crous P."/>
            <person name="Grigoriev I."/>
        </authorList>
    </citation>
    <scope>NUCLEOTIDE SEQUENCE</scope>
    <source>
        <strain evidence="2">CBS 121739</strain>
    </source>
</reference>
<feature type="compositionally biased region" description="Low complexity" evidence="1">
    <location>
        <begin position="118"/>
        <end position="130"/>
    </location>
</feature>
<organism evidence="2 3">
    <name type="scientific">Pseudovirgaria hyperparasitica</name>
    <dbReference type="NCBI Taxonomy" id="470096"/>
    <lineage>
        <taxon>Eukaryota</taxon>
        <taxon>Fungi</taxon>
        <taxon>Dikarya</taxon>
        <taxon>Ascomycota</taxon>
        <taxon>Pezizomycotina</taxon>
        <taxon>Dothideomycetes</taxon>
        <taxon>Dothideomycetes incertae sedis</taxon>
        <taxon>Acrospermales</taxon>
        <taxon>Acrospermaceae</taxon>
        <taxon>Pseudovirgaria</taxon>
    </lineage>
</organism>
<sequence length="130" mass="14669">MDILVGCLRLYLAIQHREMHCLSQDKPASRFLLNTKRSSQLGAKPYQTPASASWSCLGAGTLLLSSCETRLTRIWTYSTLAYGLLSLCTAPMKIKLRYVRNRDRPTPLTPRSGRSNYTTTLPPTLLHFHT</sequence>
<dbReference type="RefSeq" id="XP_033605383.1">
    <property type="nucleotide sequence ID" value="XM_033743061.1"/>
</dbReference>
<proteinExistence type="predicted"/>
<gene>
    <name evidence="2" type="ORF">EJ05DRAFT_471898</name>
</gene>